<feature type="region of interest" description="Disordered" evidence="1">
    <location>
        <begin position="1"/>
        <end position="27"/>
    </location>
</feature>
<evidence type="ECO:0000259" key="2">
    <source>
        <dbReference type="Pfam" id="PF06985"/>
    </source>
</evidence>
<dbReference type="Proteomes" id="UP000504636">
    <property type="component" value="Unplaced"/>
</dbReference>
<dbReference type="AlphaFoldDB" id="A0A6A6YT92"/>
<evidence type="ECO:0000256" key="1">
    <source>
        <dbReference type="SAM" id="MobiDB-lite"/>
    </source>
</evidence>
<organism evidence="3">
    <name type="scientific">Mytilinidion resinicola</name>
    <dbReference type="NCBI Taxonomy" id="574789"/>
    <lineage>
        <taxon>Eukaryota</taxon>
        <taxon>Fungi</taxon>
        <taxon>Dikarya</taxon>
        <taxon>Ascomycota</taxon>
        <taxon>Pezizomycotina</taxon>
        <taxon>Dothideomycetes</taxon>
        <taxon>Pleosporomycetidae</taxon>
        <taxon>Mytilinidiales</taxon>
        <taxon>Mytilinidiaceae</taxon>
        <taxon>Mytilinidion</taxon>
    </lineage>
</organism>
<dbReference type="RefSeq" id="XP_033578994.1">
    <property type="nucleotide sequence ID" value="XM_033715355.1"/>
</dbReference>
<dbReference type="InterPro" id="IPR052895">
    <property type="entry name" value="HetReg/Transcr_Mod"/>
</dbReference>
<dbReference type="PANTHER" id="PTHR24148">
    <property type="entry name" value="ANKYRIN REPEAT DOMAIN-CONTAINING PROTEIN 39 HOMOLOG-RELATED"/>
    <property type="match status" value="1"/>
</dbReference>
<evidence type="ECO:0000313" key="3">
    <source>
        <dbReference type="EMBL" id="KAF2812030.1"/>
    </source>
</evidence>
<keyword evidence="4" id="KW-1185">Reference proteome</keyword>
<dbReference type="GeneID" id="54456248"/>
<accession>A0A6A6YT92</accession>
<dbReference type="EMBL" id="MU003697">
    <property type="protein sequence ID" value="KAF2812030.1"/>
    <property type="molecule type" value="Genomic_DNA"/>
</dbReference>
<gene>
    <name evidence="3 5" type="ORF">BDZ99DRAFT_383924</name>
</gene>
<feature type="domain" description="Heterokaryon incompatibility" evidence="2">
    <location>
        <begin position="77"/>
        <end position="164"/>
    </location>
</feature>
<feature type="compositionally biased region" description="Basic residues" evidence="1">
    <location>
        <begin position="1"/>
        <end position="12"/>
    </location>
</feature>
<evidence type="ECO:0000313" key="4">
    <source>
        <dbReference type="Proteomes" id="UP000504636"/>
    </source>
</evidence>
<reference evidence="5" key="2">
    <citation type="submission" date="2020-04" db="EMBL/GenBank/DDBJ databases">
        <authorList>
            <consortium name="NCBI Genome Project"/>
        </authorList>
    </citation>
    <scope>NUCLEOTIDE SEQUENCE</scope>
    <source>
        <strain evidence="5">CBS 304.34</strain>
    </source>
</reference>
<dbReference type="PANTHER" id="PTHR24148:SF73">
    <property type="entry name" value="HET DOMAIN PROTEIN (AFU_ORTHOLOGUE AFUA_8G01020)"/>
    <property type="match status" value="1"/>
</dbReference>
<reference evidence="3 5" key="1">
    <citation type="journal article" date="2020" name="Stud. Mycol.">
        <title>101 Dothideomycetes genomes: a test case for predicting lifestyles and emergence of pathogens.</title>
        <authorList>
            <person name="Haridas S."/>
            <person name="Albert R."/>
            <person name="Binder M."/>
            <person name="Bloem J."/>
            <person name="Labutti K."/>
            <person name="Salamov A."/>
            <person name="Andreopoulos B."/>
            <person name="Baker S."/>
            <person name="Barry K."/>
            <person name="Bills G."/>
            <person name="Bluhm B."/>
            <person name="Cannon C."/>
            <person name="Castanera R."/>
            <person name="Culley D."/>
            <person name="Daum C."/>
            <person name="Ezra D."/>
            <person name="Gonzalez J."/>
            <person name="Henrissat B."/>
            <person name="Kuo A."/>
            <person name="Liang C."/>
            <person name="Lipzen A."/>
            <person name="Lutzoni F."/>
            <person name="Magnuson J."/>
            <person name="Mondo S."/>
            <person name="Nolan M."/>
            <person name="Ohm R."/>
            <person name="Pangilinan J."/>
            <person name="Park H.-J."/>
            <person name="Ramirez L."/>
            <person name="Alfaro M."/>
            <person name="Sun H."/>
            <person name="Tritt A."/>
            <person name="Yoshinaga Y."/>
            <person name="Zwiers L.-H."/>
            <person name="Turgeon B."/>
            <person name="Goodwin S."/>
            <person name="Spatafora J."/>
            <person name="Crous P."/>
            <person name="Grigoriev I."/>
        </authorList>
    </citation>
    <scope>NUCLEOTIDE SEQUENCE</scope>
    <source>
        <strain evidence="3 5">CBS 304.34</strain>
    </source>
</reference>
<dbReference type="InterPro" id="IPR010730">
    <property type="entry name" value="HET"/>
</dbReference>
<evidence type="ECO:0000313" key="5">
    <source>
        <dbReference type="RefSeq" id="XP_033578994.1"/>
    </source>
</evidence>
<sequence>MTTTTSRKRRASKILERQPLSRNPDISTSPEGRILRYKFEPLVYANEIRLLRVTKSSSHEGWEYSIEHHVLETAPSFETVSYVWGDGNQRHTLSIGVTPGDRSYAIFINENLQEAIPWLSWHCRTGYLWIDQICINQISINERNHQVKIMGKIYSHGKRVLVWL</sequence>
<dbReference type="Pfam" id="PF06985">
    <property type="entry name" value="HET"/>
    <property type="match status" value="1"/>
</dbReference>
<dbReference type="OrthoDB" id="5386682at2759"/>
<proteinExistence type="predicted"/>
<feature type="non-terminal residue" evidence="3">
    <location>
        <position position="164"/>
    </location>
</feature>
<protein>
    <recommendedName>
        <fullName evidence="2">Heterokaryon incompatibility domain-containing protein</fullName>
    </recommendedName>
</protein>
<reference evidence="5" key="3">
    <citation type="submission" date="2025-04" db="UniProtKB">
        <authorList>
            <consortium name="RefSeq"/>
        </authorList>
    </citation>
    <scope>IDENTIFICATION</scope>
    <source>
        <strain evidence="5">CBS 304.34</strain>
    </source>
</reference>
<name>A0A6A6YT92_9PEZI</name>